<evidence type="ECO:0000259" key="8">
    <source>
        <dbReference type="Pfam" id="PF07106"/>
    </source>
</evidence>
<dbReference type="InterPro" id="IPR010776">
    <property type="entry name" value="Hop2_WH_dom"/>
</dbReference>
<sequence length="268" mass="29910">MAPRAPKPKPDDADPLKPKTEKAKVEKVKPEKTAKVEKKESVKGKAEKKEKGEKTDKGEKTKAVTGDEAMELIAAYLKAQNRPYSATEVSANLHGKVTKTVADKLLKEMEQNKQIMGKATNGDKKGSQWVFWALQDPSDAATPDELATIDSAISHLRASLPLLKTRFRLASTKLSALAAAPTSSELSRTVERLRAEIEEKRSRLEGLRSGDARPVTREEVQRVEQEYGYWAGRRRARVRAFENLEELFLVGMERGELWERAGIEGDVE</sequence>
<organism evidence="9 10">
    <name type="scientific">Amorphotheca resinae ATCC 22711</name>
    <dbReference type="NCBI Taxonomy" id="857342"/>
    <lineage>
        <taxon>Eukaryota</taxon>
        <taxon>Fungi</taxon>
        <taxon>Dikarya</taxon>
        <taxon>Ascomycota</taxon>
        <taxon>Pezizomycotina</taxon>
        <taxon>Leotiomycetes</taxon>
        <taxon>Helotiales</taxon>
        <taxon>Amorphothecaceae</taxon>
        <taxon>Amorphotheca</taxon>
    </lineage>
</organism>
<comment type="subcellular location">
    <subcellularLocation>
        <location evidence="1">Nucleus</location>
    </subcellularLocation>
</comment>
<dbReference type="GO" id="GO:0120230">
    <property type="term" value="F:recombinase activator activity"/>
    <property type="evidence" value="ECO:0007669"/>
    <property type="project" value="TreeGrafter"/>
</dbReference>
<feature type="coiled-coil region" evidence="6">
    <location>
        <begin position="183"/>
        <end position="210"/>
    </location>
</feature>
<gene>
    <name evidence="9" type="ORF">M430DRAFT_45233</name>
</gene>
<keyword evidence="5" id="KW-0469">Meiosis</keyword>
<dbReference type="STRING" id="857342.A0A2T3ARW6"/>
<dbReference type="Gene3D" id="1.10.10.10">
    <property type="entry name" value="Winged helix-like DNA-binding domain superfamily/Winged helix DNA-binding domain"/>
    <property type="match status" value="1"/>
</dbReference>
<dbReference type="AlphaFoldDB" id="A0A2T3ARW6"/>
<evidence type="ECO:0000313" key="10">
    <source>
        <dbReference type="Proteomes" id="UP000241818"/>
    </source>
</evidence>
<dbReference type="RefSeq" id="XP_024717419.1">
    <property type="nucleotide sequence ID" value="XM_024867755.1"/>
</dbReference>
<dbReference type="GeneID" id="36575836"/>
<dbReference type="GO" id="GO:0000794">
    <property type="term" value="C:condensed nuclear chromosome"/>
    <property type="evidence" value="ECO:0007669"/>
    <property type="project" value="TreeGrafter"/>
</dbReference>
<keyword evidence="10" id="KW-1185">Reference proteome</keyword>
<dbReference type="FunCoup" id="A0A2T3ARW6">
    <property type="interactions" value="225"/>
</dbReference>
<dbReference type="GO" id="GO:0120231">
    <property type="term" value="C:DNA recombinase auxiliary factor complex"/>
    <property type="evidence" value="ECO:0007669"/>
    <property type="project" value="TreeGrafter"/>
</dbReference>
<evidence type="ECO:0000256" key="1">
    <source>
        <dbReference type="ARBA" id="ARBA00004123"/>
    </source>
</evidence>
<keyword evidence="3" id="KW-0233">DNA recombination</keyword>
<reference evidence="9 10" key="1">
    <citation type="journal article" date="2018" name="New Phytol.">
        <title>Comparative genomics and transcriptomics depict ericoid mycorrhizal fungi as versatile saprotrophs and plant mutualists.</title>
        <authorList>
            <person name="Martino E."/>
            <person name="Morin E."/>
            <person name="Grelet G.A."/>
            <person name="Kuo A."/>
            <person name="Kohler A."/>
            <person name="Daghino S."/>
            <person name="Barry K.W."/>
            <person name="Cichocki N."/>
            <person name="Clum A."/>
            <person name="Dockter R.B."/>
            <person name="Hainaut M."/>
            <person name="Kuo R.C."/>
            <person name="LaButti K."/>
            <person name="Lindahl B.D."/>
            <person name="Lindquist E.A."/>
            <person name="Lipzen A."/>
            <person name="Khouja H.R."/>
            <person name="Magnuson J."/>
            <person name="Murat C."/>
            <person name="Ohm R.A."/>
            <person name="Singer S.W."/>
            <person name="Spatafora J.W."/>
            <person name="Wang M."/>
            <person name="Veneault-Fourrey C."/>
            <person name="Henrissat B."/>
            <person name="Grigoriev I.V."/>
            <person name="Martin F.M."/>
            <person name="Perotto S."/>
        </authorList>
    </citation>
    <scope>NUCLEOTIDE SEQUENCE [LARGE SCALE GENOMIC DNA]</scope>
    <source>
        <strain evidence="9 10">ATCC 22711</strain>
    </source>
</reference>
<proteinExistence type="inferred from homology"/>
<dbReference type="PANTHER" id="PTHR15938:SF0">
    <property type="entry name" value="HOMOLOGOUS-PAIRING PROTEIN 2 HOMOLOG"/>
    <property type="match status" value="1"/>
</dbReference>
<dbReference type="GO" id="GO:0000709">
    <property type="term" value="P:meiotic joint molecule formation"/>
    <property type="evidence" value="ECO:0007669"/>
    <property type="project" value="TreeGrafter"/>
</dbReference>
<dbReference type="GO" id="GO:0007129">
    <property type="term" value="P:homologous chromosome pairing at meiosis"/>
    <property type="evidence" value="ECO:0007669"/>
    <property type="project" value="TreeGrafter"/>
</dbReference>
<evidence type="ECO:0000256" key="6">
    <source>
        <dbReference type="SAM" id="Coils"/>
    </source>
</evidence>
<dbReference type="Proteomes" id="UP000241818">
    <property type="component" value="Unassembled WGS sequence"/>
</dbReference>
<feature type="domain" description="Homologous-pairing protein 2 winged helix" evidence="8">
    <location>
        <begin position="68"/>
        <end position="118"/>
    </location>
</feature>
<dbReference type="Pfam" id="PF07106">
    <property type="entry name" value="WHD_TBPIP"/>
    <property type="match status" value="1"/>
</dbReference>
<feature type="compositionally biased region" description="Basic and acidic residues" evidence="7">
    <location>
        <begin position="8"/>
        <end position="62"/>
    </location>
</feature>
<name>A0A2T3ARW6_AMORE</name>
<dbReference type="InterPro" id="IPR036388">
    <property type="entry name" value="WH-like_DNA-bd_sf"/>
</dbReference>
<evidence type="ECO:0000256" key="3">
    <source>
        <dbReference type="ARBA" id="ARBA00023172"/>
    </source>
</evidence>
<dbReference type="OrthoDB" id="272266at2759"/>
<feature type="region of interest" description="Disordered" evidence="7">
    <location>
        <begin position="1"/>
        <end position="63"/>
    </location>
</feature>
<evidence type="ECO:0000256" key="7">
    <source>
        <dbReference type="SAM" id="MobiDB-lite"/>
    </source>
</evidence>
<comment type="similarity">
    <text evidence="2">Belongs to the HOP2 family.</text>
</comment>
<dbReference type="PANTHER" id="PTHR15938">
    <property type="entry name" value="TBP-1 INTERACTING PROTEIN"/>
    <property type="match status" value="1"/>
</dbReference>
<keyword evidence="4" id="KW-0539">Nucleus</keyword>
<protein>
    <recommendedName>
        <fullName evidence="8">Homologous-pairing protein 2 winged helix domain-containing protein</fullName>
    </recommendedName>
</protein>
<evidence type="ECO:0000313" key="9">
    <source>
        <dbReference type="EMBL" id="PSS09121.1"/>
    </source>
</evidence>
<dbReference type="GO" id="GO:0010774">
    <property type="term" value="P:meiotic strand invasion involved in reciprocal meiotic recombination"/>
    <property type="evidence" value="ECO:0007669"/>
    <property type="project" value="TreeGrafter"/>
</dbReference>
<accession>A0A2T3ARW6</accession>
<evidence type="ECO:0000256" key="4">
    <source>
        <dbReference type="ARBA" id="ARBA00023242"/>
    </source>
</evidence>
<keyword evidence="6" id="KW-0175">Coiled coil</keyword>
<dbReference type="InParanoid" id="A0A2T3ARW6"/>
<dbReference type="EMBL" id="KZ679017">
    <property type="protein sequence ID" value="PSS09121.1"/>
    <property type="molecule type" value="Genomic_DNA"/>
</dbReference>
<evidence type="ECO:0000256" key="5">
    <source>
        <dbReference type="ARBA" id="ARBA00023254"/>
    </source>
</evidence>
<evidence type="ECO:0000256" key="2">
    <source>
        <dbReference type="ARBA" id="ARBA00007922"/>
    </source>
</evidence>
<dbReference type="GO" id="GO:0003690">
    <property type="term" value="F:double-stranded DNA binding"/>
    <property type="evidence" value="ECO:0007669"/>
    <property type="project" value="TreeGrafter"/>
</dbReference>